<dbReference type="GO" id="GO:0008999">
    <property type="term" value="F:protein-N-terminal-alanine acetyltransferase activity"/>
    <property type="evidence" value="ECO:0007669"/>
    <property type="project" value="TreeGrafter"/>
</dbReference>
<dbReference type="PROSITE" id="PS51186">
    <property type="entry name" value="GNAT"/>
    <property type="match status" value="1"/>
</dbReference>
<dbReference type="Gene3D" id="3.40.630.30">
    <property type="match status" value="1"/>
</dbReference>
<dbReference type="OrthoDB" id="9132139at2"/>
<organism evidence="2 3">
    <name type="scientific">Corynebacterium glyciniphilum AJ 3170</name>
    <dbReference type="NCBI Taxonomy" id="1404245"/>
    <lineage>
        <taxon>Bacteria</taxon>
        <taxon>Bacillati</taxon>
        <taxon>Actinomycetota</taxon>
        <taxon>Actinomycetes</taxon>
        <taxon>Mycobacteriales</taxon>
        <taxon>Corynebacteriaceae</taxon>
        <taxon>Corynebacterium</taxon>
    </lineage>
</organism>
<gene>
    <name evidence="2" type="ORF">CGLY_05385</name>
</gene>
<evidence type="ECO:0000313" key="3">
    <source>
        <dbReference type="Proteomes" id="UP000023703"/>
    </source>
</evidence>
<reference evidence="2 3" key="1">
    <citation type="journal article" date="2015" name="Int. J. Syst. Evol. Microbiol.">
        <title>Revisiting Corynebacterium glyciniphilum (ex Kubota et al., 1972) sp. nov., nom. rev., isolated from putrefied banana.</title>
        <authorList>
            <person name="Al-Dilaimi A."/>
            <person name="Bednarz H."/>
            <person name="Lomker A."/>
            <person name="Niehaus K."/>
            <person name="Kalinowski J."/>
            <person name="Ruckert C."/>
        </authorList>
    </citation>
    <scope>NUCLEOTIDE SEQUENCE [LARGE SCALE GENOMIC DNA]</scope>
    <source>
        <strain evidence="2">AJ 3170</strain>
    </source>
</reference>
<dbReference type="InterPro" id="IPR051908">
    <property type="entry name" value="Ribosomal_N-acetyltransferase"/>
</dbReference>
<keyword evidence="2" id="KW-0808">Transferase</keyword>
<dbReference type="EC" id="2.3.1.-" evidence="2"/>
<dbReference type="GO" id="GO:0005737">
    <property type="term" value="C:cytoplasm"/>
    <property type="evidence" value="ECO:0007669"/>
    <property type="project" value="TreeGrafter"/>
</dbReference>
<protein>
    <submittedName>
        <fullName evidence="2">Putative acetyltransferase, ribosomal protein N-acetylase</fullName>
        <ecNumber evidence="2">2.3.1.-</ecNumber>
    </submittedName>
</protein>
<dbReference type="GO" id="GO:0005840">
    <property type="term" value="C:ribosome"/>
    <property type="evidence" value="ECO:0007669"/>
    <property type="project" value="UniProtKB-KW"/>
</dbReference>
<dbReference type="Proteomes" id="UP000023703">
    <property type="component" value="Chromosome"/>
</dbReference>
<dbReference type="EMBL" id="CP006842">
    <property type="protein sequence ID" value="AHW63525.1"/>
    <property type="molecule type" value="Genomic_DNA"/>
</dbReference>
<dbReference type="PANTHER" id="PTHR43441:SF11">
    <property type="entry name" value="RIBOSOMAL-PROTEIN-SERINE ACETYLTRANSFERASE"/>
    <property type="match status" value="1"/>
</dbReference>
<evidence type="ECO:0000259" key="1">
    <source>
        <dbReference type="PROSITE" id="PS51186"/>
    </source>
</evidence>
<evidence type="ECO:0000313" key="2">
    <source>
        <dbReference type="EMBL" id="AHW63525.1"/>
    </source>
</evidence>
<feature type="domain" description="N-acetyltransferase" evidence="1">
    <location>
        <begin position="16"/>
        <end position="181"/>
    </location>
</feature>
<dbReference type="PANTHER" id="PTHR43441">
    <property type="entry name" value="RIBOSOMAL-PROTEIN-SERINE ACETYLTRANSFERASE"/>
    <property type="match status" value="1"/>
</dbReference>
<keyword evidence="2" id="KW-0689">Ribosomal protein</keyword>
<dbReference type="CDD" id="cd04301">
    <property type="entry name" value="NAT_SF"/>
    <property type="match status" value="1"/>
</dbReference>
<dbReference type="KEGG" id="cgy:CGLY_05385"/>
<dbReference type="GO" id="GO:1990189">
    <property type="term" value="F:protein N-terminal-serine acetyltransferase activity"/>
    <property type="evidence" value="ECO:0007669"/>
    <property type="project" value="TreeGrafter"/>
</dbReference>
<dbReference type="InterPro" id="IPR000182">
    <property type="entry name" value="GNAT_dom"/>
</dbReference>
<dbReference type="AlphaFoldDB" id="X5E7V6"/>
<keyword evidence="2" id="KW-0687">Ribonucleoprotein</keyword>
<dbReference type="InterPro" id="IPR016181">
    <property type="entry name" value="Acyl_CoA_acyltransferase"/>
</dbReference>
<proteinExistence type="predicted"/>
<dbReference type="eggNOG" id="COG1670">
    <property type="taxonomic scope" value="Bacteria"/>
</dbReference>
<accession>X5E7V6</accession>
<sequence>MSPDTHPLSIVTTDRLHLRLHTRADVGALHGIYSQENVARYLLDDPWTEEDAARHVADRCAKTGVDGGSGALAVVIERDGQVVGDVLLWWTDRERRIAEIGWVLDPAYGGQGLAREAVSAVLDLVFRRYRAHRVAAQMDARNAASSRLAAAVGMTREAHLRQDWWNKGEWTDTVIYGVLAEDRALCSERL</sequence>
<dbReference type="SUPFAM" id="SSF55729">
    <property type="entry name" value="Acyl-CoA N-acyltransferases (Nat)"/>
    <property type="match status" value="1"/>
</dbReference>
<dbReference type="STRING" id="1404245.CGLY_05385"/>
<dbReference type="Pfam" id="PF13302">
    <property type="entry name" value="Acetyltransf_3"/>
    <property type="match status" value="1"/>
</dbReference>
<keyword evidence="3" id="KW-1185">Reference proteome</keyword>
<dbReference type="HOGENOM" id="CLU_013985_3_6_11"/>
<name>X5E7V6_9CORY</name>
<keyword evidence="2" id="KW-0012">Acyltransferase</keyword>